<evidence type="ECO:0000256" key="1">
    <source>
        <dbReference type="SAM" id="Phobius"/>
    </source>
</evidence>
<keyword evidence="1" id="KW-0812">Transmembrane</keyword>
<dbReference type="Proteomes" id="UP000199627">
    <property type="component" value="Unassembled WGS sequence"/>
</dbReference>
<dbReference type="AlphaFoldDB" id="A0A1H1AG18"/>
<keyword evidence="1" id="KW-1133">Transmembrane helix</keyword>
<dbReference type="EMBL" id="FNKL01000002">
    <property type="protein sequence ID" value="SDQ38481.1"/>
    <property type="molecule type" value="Genomic_DNA"/>
</dbReference>
<gene>
    <name evidence="2" type="ORF">SAMN05421664_1402</name>
</gene>
<organism evidence="2 3">
    <name type="scientific">Chryseobacterium soldanellicola</name>
    <dbReference type="NCBI Taxonomy" id="311333"/>
    <lineage>
        <taxon>Bacteria</taxon>
        <taxon>Pseudomonadati</taxon>
        <taxon>Bacteroidota</taxon>
        <taxon>Flavobacteriia</taxon>
        <taxon>Flavobacteriales</taxon>
        <taxon>Weeksellaceae</taxon>
        <taxon>Chryseobacterium group</taxon>
        <taxon>Chryseobacterium</taxon>
    </lineage>
</organism>
<proteinExistence type="predicted"/>
<dbReference type="STRING" id="311333.SAMN05421664_1402"/>
<keyword evidence="3" id="KW-1185">Reference proteome</keyword>
<name>A0A1H1AG18_9FLAO</name>
<evidence type="ECO:0000313" key="3">
    <source>
        <dbReference type="Proteomes" id="UP000199627"/>
    </source>
</evidence>
<feature type="transmembrane region" description="Helical" evidence="1">
    <location>
        <begin position="457"/>
        <end position="486"/>
    </location>
</feature>
<sequence>MNLQEYLNESGYPDNPQKEFQDFLRSKNNITFSRYGNTIRGMDNVNHVLKTVPLENSLNSLFTKQTYFMDSHTTDYNSVKTVTDSGSDPEEMKIKSDEFYYYPNSENKKFAFGVKIYISKSAKKLEETYKVTKPGTKELLFFIEDNTGDKTDFTFGAVRVGEYIQESLLSTYDAHVKKNDSLKDFLIKAFKENTGQDIDRNFVDELLRFGKAQYPLLRGISGIYKVVDFITFGAFTQFTMDGLSNLLEVAVEYVNKVKISEESWNPDAEKGFSPLLYPKEAEKAFDNIDDDALNKQIQSIVRRYSDKLKSIDEYLVDKLKIDSLRSKNNEKLGLNDIVYSAFNSIYTKCLHIINDLENFDLSEILKTGIRSINAFACGIWNSLVDTIVSLLGMIKMIVDTSITYKTLMKNLETRLPKLIERIEEALQAWEKLDFKQCVLHFIQKTLESNLTISIVKVAYYLGCFYGFIISVVIEVIIGIVISGGALSVEEVARRVFQELFGLISGITKGAKKAFDFTRKLTAKSFAKMVEGLDALVELMEKGTAGIMKLIDEMYEIGSRLKEFIIEAYQKLFNTNARKKLESLGLHPTRYYKGVFDLCPIS</sequence>
<dbReference type="RefSeq" id="WP_089754997.1">
    <property type="nucleotide sequence ID" value="NZ_FNKL01000002.1"/>
</dbReference>
<reference evidence="3" key="1">
    <citation type="submission" date="2016-10" db="EMBL/GenBank/DDBJ databases">
        <authorList>
            <person name="Varghese N."/>
            <person name="Submissions S."/>
        </authorList>
    </citation>
    <scope>NUCLEOTIDE SEQUENCE [LARGE SCALE GENOMIC DNA]</scope>
    <source>
        <strain evidence="3">DSM 17072</strain>
    </source>
</reference>
<accession>A0A1H1AG18</accession>
<protein>
    <submittedName>
        <fullName evidence="2">Uncharacterized protein</fullName>
    </submittedName>
</protein>
<evidence type="ECO:0000313" key="2">
    <source>
        <dbReference type="EMBL" id="SDQ38481.1"/>
    </source>
</evidence>
<keyword evidence="1" id="KW-0472">Membrane</keyword>
<dbReference type="OrthoDB" id="1218225at2"/>